<feature type="compositionally biased region" description="Basic and acidic residues" evidence="1">
    <location>
        <begin position="308"/>
        <end position="364"/>
    </location>
</feature>
<proteinExistence type="predicted"/>
<evidence type="ECO:0000313" key="3">
    <source>
        <dbReference type="Proteomes" id="UP000019678"/>
    </source>
</evidence>
<evidence type="ECO:0000313" key="2">
    <source>
        <dbReference type="EMBL" id="EYF02498.1"/>
    </source>
</evidence>
<accession>A0A017SZV4</accession>
<feature type="compositionally biased region" description="Basic and acidic residues" evidence="1">
    <location>
        <begin position="186"/>
        <end position="200"/>
    </location>
</feature>
<organism evidence="2 3">
    <name type="scientific">Chondromyces apiculatus DSM 436</name>
    <dbReference type="NCBI Taxonomy" id="1192034"/>
    <lineage>
        <taxon>Bacteria</taxon>
        <taxon>Pseudomonadati</taxon>
        <taxon>Myxococcota</taxon>
        <taxon>Polyangia</taxon>
        <taxon>Polyangiales</taxon>
        <taxon>Polyangiaceae</taxon>
        <taxon>Chondromyces</taxon>
    </lineage>
</organism>
<feature type="compositionally biased region" description="Basic and acidic residues" evidence="1">
    <location>
        <begin position="208"/>
        <end position="247"/>
    </location>
</feature>
<dbReference type="AlphaFoldDB" id="A0A017SZV4"/>
<sequence>MKRARKRGSGTQDLDAEIDALYALSPVAFTAARNALGARLRGEGHKTEATKVKGLKRPGPTAFGVNLLHRQRHDDLEALLEAGDEARAAQLSALKGEHVEDLRAALDARNKAVTDATHLAAELMREAKVSVSAAVEDRLRRTLQALADSPNGRDLLAGGRLLTDVDPPGLSVLMGLEAALPTRPRRAGDRDRELRKKQVEQQKATARKLAEAKARREQHAEEDRERAEAKARARAEADEAQTKEEAAQARARRKAEADKTRSEKEVEQQRKRREAEQRRKQQTAEAKARKHQQVEETRQIAALRRRVKAAEGDAAEARRAQTEAERAAARARKEAERTARLAEKAEQGARKAEAKATKVEEDLADLERELRDALR</sequence>
<dbReference type="STRING" id="1192034.CAP_7120"/>
<feature type="region of interest" description="Disordered" evidence="1">
    <location>
        <begin position="181"/>
        <end position="364"/>
    </location>
</feature>
<gene>
    <name evidence="2" type="ORF">CAP_7120</name>
</gene>
<feature type="compositionally biased region" description="Basic and acidic residues" evidence="1">
    <location>
        <begin position="254"/>
        <end position="279"/>
    </location>
</feature>
<dbReference type="RefSeq" id="WP_052376378.1">
    <property type="nucleotide sequence ID" value="NZ_ASRX01000060.1"/>
</dbReference>
<evidence type="ECO:0000256" key="1">
    <source>
        <dbReference type="SAM" id="MobiDB-lite"/>
    </source>
</evidence>
<comment type="caution">
    <text evidence="2">The sequence shown here is derived from an EMBL/GenBank/DDBJ whole genome shotgun (WGS) entry which is preliminary data.</text>
</comment>
<name>A0A017SZV4_9BACT</name>
<reference evidence="2 3" key="1">
    <citation type="submission" date="2013-05" db="EMBL/GenBank/DDBJ databases">
        <title>Genome assembly of Chondromyces apiculatus DSM 436.</title>
        <authorList>
            <person name="Sharma G."/>
            <person name="Khatri I."/>
            <person name="Kaur C."/>
            <person name="Mayilraj S."/>
            <person name="Subramanian S."/>
        </authorList>
    </citation>
    <scope>NUCLEOTIDE SEQUENCE [LARGE SCALE GENOMIC DNA]</scope>
    <source>
        <strain evidence="2 3">DSM 436</strain>
    </source>
</reference>
<dbReference type="OrthoDB" id="5520961at2"/>
<dbReference type="EMBL" id="ASRX01000060">
    <property type="protein sequence ID" value="EYF02498.1"/>
    <property type="molecule type" value="Genomic_DNA"/>
</dbReference>
<dbReference type="Proteomes" id="UP000019678">
    <property type="component" value="Unassembled WGS sequence"/>
</dbReference>
<protein>
    <submittedName>
        <fullName evidence="2">Uncharacterized protein</fullName>
    </submittedName>
</protein>
<keyword evidence="3" id="KW-1185">Reference proteome</keyword>